<name>A0A8D9GQ61_BRACM</name>
<proteinExistence type="predicted"/>
<accession>A0A8D9GQ61</accession>
<evidence type="ECO:0000313" key="3">
    <source>
        <dbReference type="Proteomes" id="UP000694005"/>
    </source>
</evidence>
<dbReference type="Proteomes" id="UP000694005">
    <property type="component" value="Chromosome A03"/>
</dbReference>
<feature type="non-terminal residue" evidence="2">
    <location>
        <position position="75"/>
    </location>
</feature>
<keyword evidence="1" id="KW-0472">Membrane</keyword>
<sequence>RTIGRWHLSQCQSGALGYHSGIGAVVFIVLCGSCRVMALISWEESDSIRMESSPLFRFHFANIFNPIQAVTMDEV</sequence>
<keyword evidence="1" id="KW-1133">Transmembrane helix</keyword>
<evidence type="ECO:0000313" key="2">
    <source>
        <dbReference type="EMBL" id="CAG7884758.1"/>
    </source>
</evidence>
<organism evidence="2 3">
    <name type="scientific">Brassica campestris</name>
    <name type="common">Field mustard</name>
    <dbReference type="NCBI Taxonomy" id="3711"/>
    <lineage>
        <taxon>Eukaryota</taxon>
        <taxon>Viridiplantae</taxon>
        <taxon>Streptophyta</taxon>
        <taxon>Embryophyta</taxon>
        <taxon>Tracheophyta</taxon>
        <taxon>Spermatophyta</taxon>
        <taxon>Magnoliopsida</taxon>
        <taxon>eudicotyledons</taxon>
        <taxon>Gunneridae</taxon>
        <taxon>Pentapetalae</taxon>
        <taxon>rosids</taxon>
        <taxon>malvids</taxon>
        <taxon>Brassicales</taxon>
        <taxon>Brassicaceae</taxon>
        <taxon>Brassiceae</taxon>
        <taxon>Brassica</taxon>
    </lineage>
</organism>
<gene>
    <name evidence="2" type="ORF">BRAPAZ1V2_A03P61010.2</name>
</gene>
<protein>
    <submittedName>
        <fullName evidence="2">Uncharacterized protein</fullName>
    </submittedName>
</protein>
<dbReference type="EMBL" id="LS974619">
    <property type="protein sequence ID" value="CAG7884758.1"/>
    <property type="molecule type" value="Genomic_DNA"/>
</dbReference>
<keyword evidence="1" id="KW-0812">Transmembrane</keyword>
<reference evidence="2 3" key="1">
    <citation type="submission" date="2021-07" db="EMBL/GenBank/DDBJ databases">
        <authorList>
            <consortium name="Genoscope - CEA"/>
            <person name="William W."/>
        </authorList>
    </citation>
    <scope>NUCLEOTIDE SEQUENCE [LARGE SCALE GENOMIC DNA]</scope>
</reference>
<evidence type="ECO:0000256" key="1">
    <source>
        <dbReference type="SAM" id="Phobius"/>
    </source>
</evidence>
<dbReference type="Gramene" id="A03p61010.2_BraZ1">
    <property type="protein sequence ID" value="A03p61010.2_BraZ1.CDS"/>
    <property type="gene ID" value="A03g61010.2_BraZ1"/>
</dbReference>
<feature type="transmembrane region" description="Helical" evidence="1">
    <location>
        <begin position="22"/>
        <end position="42"/>
    </location>
</feature>
<dbReference type="AlphaFoldDB" id="A0A8D9GQ61"/>